<protein>
    <submittedName>
        <fullName evidence="1">Uncharacterized protein</fullName>
    </submittedName>
</protein>
<comment type="caution">
    <text evidence="1">The sequence shown here is derived from an EMBL/GenBank/DDBJ whole genome shotgun (WGS) entry which is preliminary data.</text>
</comment>
<name>A0A5J4KR22_9CHLR</name>
<keyword evidence="2" id="KW-1185">Reference proteome</keyword>
<evidence type="ECO:0000313" key="2">
    <source>
        <dbReference type="Proteomes" id="UP000326912"/>
    </source>
</evidence>
<dbReference type="Proteomes" id="UP000326912">
    <property type="component" value="Unassembled WGS sequence"/>
</dbReference>
<dbReference type="EMBL" id="BKZW01000001">
    <property type="protein sequence ID" value="GER88890.1"/>
    <property type="molecule type" value="Genomic_DNA"/>
</dbReference>
<organism evidence="1 2">
    <name type="scientific">Dictyobacter vulcani</name>
    <dbReference type="NCBI Taxonomy" id="2607529"/>
    <lineage>
        <taxon>Bacteria</taxon>
        <taxon>Bacillati</taxon>
        <taxon>Chloroflexota</taxon>
        <taxon>Ktedonobacteria</taxon>
        <taxon>Ktedonobacterales</taxon>
        <taxon>Dictyobacteraceae</taxon>
        <taxon>Dictyobacter</taxon>
    </lineage>
</organism>
<gene>
    <name evidence="1" type="ORF">KDW_30520</name>
</gene>
<dbReference type="AlphaFoldDB" id="A0A5J4KR22"/>
<dbReference type="RefSeq" id="WP_151756731.1">
    <property type="nucleotide sequence ID" value="NZ_BKZW01000001.1"/>
</dbReference>
<reference evidence="1 2" key="1">
    <citation type="submission" date="2019-10" db="EMBL/GenBank/DDBJ databases">
        <title>Dictyobacter vulcani sp. nov., within the class Ktedonobacteria, isolated from soil of volcanic Mt. Zao.</title>
        <authorList>
            <person name="Zheng Y."/>
            <person name="Wang C.M."/>
            <person name="Sakai Y."/>
            <person name="Abe K."/>
            <person name="Yokota A."/>
            <person name="Yabe S."/>
        </authorList>
    </citation>
    <scope>NUCLEOTIDE SEQUENCE [LARGE SCALE GENOMIC DNA]</scope>
    <source>
        <strain evidence="1 2">W12</strain>
    </source>
</reference>
<evidence type="ECO:0000313" key="1">
    <source>
        <dbReference type="EMBL" id="GER88890.1"/>
    </source>
</evidence>
<accession>A0A5J4KR22</accession>
<proteinExistence type="predicted"/>
<sequence length="173" mass="19643">MLRTRREILSVLRTSQEETKIKLLATGPQHSSRITIESTRQKDDEPVTLKAALLIRSSDWYRYRLNVFGKLAGIESIVCAIHDSCVDIQVWCVEDAKAYEPGETVIPLTSLRDPKVRGTKYGSLLFTAALLCSKQEALDILNDDSFPISTRYRYEAKVRYYANLKRGTKLSLA</sequence>